<reference evidence="1 2" key="1">
    <citation type="submission" date="2020-04" db="EMBL/GenBank/DDBJ databases">
        <title>The draft genome of Kluyvera sichuanensis strain SCKS090646.</title>
        <authorList>
            <person name="Wei L."/>
            <person name="Liu L."/>
            <person name="Feng Y."/>
            <person name="Zong Z."/>
        </authorList>
    </citation>
    <scope>NUCLEOTIDE SEQUENCE [LARGE SCALE GENOMIC DNA]</scope>
    <source>
        <strain evidence="1 2">090646</strain>
    </source>
</reference>
<dbReference type="InterPro" id="IPR010352">
    <property type="entry name" value="DUF945"/>
</dbReference>
<gene>
    <name evidence="1" type="ORF">HII27_01460</name>
</gene>
<dbReference type="Pfam" id="PF06097">
    <property type="entry name" value="DUF945"/>
    <property type="match status" value="1"/>
</dbReference>
<dbReference type="EMBL" id="JABBJF010000001">
    <property type="protein sequence ID" value="MBC1184377.1"/>
    <property type="molecule type" value="Genomic_DNA"/>
</dbReference>
<keyword evidence="2" id="KW-1185">Reference proteome</keyword>
<evidence type="ECO:0000313" key="2">
    <source>
        <dbReference type="Proteomes" id="UP000607331"/>
    </source>
</evidence>
<sequence length="473" mass="51534">MKKTRVAIGVIVALGAVWVGSAWYTGQQLESRMASKVAEANGWLQQNPTSPGVKISYQDYQRGIFSTQLKMVLTATPDAKASWLEPGQSVILNQTIDHGPFPAASLKSFNLIPALASVHTTLENNAATKDVFLLSKGISPFEVETRFSYDGATVSAISLRPLHSETDRSKLAFSGGNAIYSLDAQHDVMSLNGQIESAQIATTDRDNKKIEFTLRQLKTDSSSWVSNFGRLGEQLITLEQAAITRDGIHLAELNNIRIGGKTALAEGGKKINSQLDFALENLKVVNRPIGSGQLTLKTEGVDGEAMHQFMARLRTLHAQDKSAQENILATLPTLLKGGPTVTLSPLRWKNVKGESSLDLSVSVRDPAEVTGAAGSTAQVFDSKVKSLSMKLAIPIDMATELMTQIAQTMHFSPEDAAKQANQQVQQMIMLSKMFKLTTMQNNTISSDLHYADGQVTLNEQKMSLEKFLSRTRL</sequence>
<organism evidence="1 2">
    <name type="scientific">Kluyvera sichuanensis</name>
    <dbReference type="NCBI Taxonomy" id="2725494"/>
    <lineage>
        <taxon>Bacteria</taxon>
        <taxon>Pseudomonadati</taxon>
        <taxon>Pseudomonadota</taxon>
        <taxon>Gammaproteobacteria</taxon>
        <taxon>Enterobacterales</taxon>
        <taxon>Enterobacteriaceae</taxon>
        <taxon>Kluyvera</taxon>
    </lineage>
</organism>
<evidence type="ECO:0000313" key="1">
    <source>
        <dbReference type="EMBL" id="MBC1184377.1"/>
    </source>
</evidence>
<proteinExistence type="predicted"/>
<dbReference type="RefSeq" id="WP_185666195.1">
    <property type="nucleotide sequence ID" value="NZ_JABBJF010000001.1"/>
</dbReference>
<comment type="caution">
    <text evidence="1">The sequence shown here is derived from an EMBL/GenBank/DDBJ whole genome shotgun (WGS) entry which is preliminary data.</text>
</comment>
<dbReference type="Proteomes" id="UP000607331">
    <property type="component" value="Unassembled WGS sequence"/>
</dbReference>
<accession>A0ABR6RML7</accession>
<protein>
    <submittedName>
        <fullName evidence="1">YdgA family protein</fullName>
    </submittedName>
</protein>
<name>A0ABR6RML7_9ENTR</name>